<dbReference type="Gene3D" id="3.50.50.60">
    <property type="entry name" value="FAD/NAD(P)-binding domain"/>
    <property type="match status" value="1"/>
</dbReference>
<evidence type="ECO:0000256" key="6">
    <source>
        <dbReference type="ARBA" id="ARBA00047321"/>
    </source>
</evidence>
<dbReference type="AlphaFoldDB" id="A0A2T5FU17"/>
<dbReference type="SUPFAM" id="SSF51905">
    <property type="entry name" value="FAD/NAD(P)-binding domain"/>
    <property type="match status" value="1"/>
</dbReference>
<dbReference type="InterPro" id="IPR036188">
    <property type="entry name" value="FAD/NAD-bd_sf"/>
</dbReference>
<sequence length="524" mass="56400">MSVSRRQLLSFAGAVGGYGAVVGAMSAMGMDPIPAAANAEAPSLAPGSGKGRRVAILGAGIAGLVSAYELRKAGYEVIVLESRDRVGGRNWTVRRGTRIDFADGSSQSCEWDEGLYFNAGPGRIPSHHKIMHGYIRELGVPLEVEINSSRSAYVLPKDGGPIQLRRLFNDTRGHVAELLSKCTSQGALDQALSADDRKALIDFMRIYGDLGADGRYTGSSRSGYKVRPGAGDFAGTKVDPLDLKTLLNPVLWAPLAFEEAVLMQPTMFQPVGGMDRIPLAFYERLKPVVRLGAQVQEIRNHSNGVEIAYRDAKNGAVQTIRADYAVATIPLPVLRAIPNNFSKPFAQAMAAIEYDHAEKIAWQAPRFWETESEVYGGLSFIEGDTSIVWYPSSGFNEPQGVLVGAYSSGKAAERLTAKPLAAQFAESRDVIERLHPGCGKLLGRPLSVQWKKIPHNLGPWAHIEEAQAAQYAALGRPEGRVYLAGDYLSHISGWQEGAASSALRAVSMIGERVASAATPLRKAG</sequence>
<dbReference type="EMBL" id="NWBU01000017">
    <property type="protein sequence ID" value="PTQ07785.1"/>
    <property type="molecule type" value="Genomic_DNA"/>
</dbReference>
<protein>
    <recommendedName>
        <fullName evidence="4">Tryptophan 2-monooxygenase</fullName>
        <ecNumber evidence="3">1.13.12.3</ecNumber>
    </recommendedName>
</protein>
<reference evidence="8 9" key="1">
    <citation type="submission" date="2017-09" db="EMBL/GenBank/DDBJ databases">
        <title>Sphingomonas panjinensis sp.nov., isolated from oil-contaminated soil.</title>
        <authorList>
            <person name="Wang L."/>
            <person name="Chen L."/>
        </authorList>
    </citation>
    <scope>NUCLEOTIDE SEQUENCE [LARGE SCALE GENOMIC DNA]</scope>
    <source>
        <strain evidence="8 9">FW-11</strain>
    </source>
</reference>
<name>A0A2T5FU17_9SPHN</name>
<evidence type="ECO:0000256" key="5">
    <source>
        <dbReference type="ARBA" id="ARBA00023070"/>
    </source>
</evidence>
<evidence type="ECO:0000256" key="2">
    <source>
        <dbReference type="ARBA" id="ARBA00005833"/>
    </source>
</evidence>
<comment type="pathway">
    <text evidence="1">Plant hormone metabolism; auxin biosynthesis.</text>
</comment>
<dbReference type="Gene3D" id="3.90.660.10">
    <property type="match status" value="1"/>
</dbReference>
<evidence type="ECO:0000256" key="1">
    <source>
        <dbReference type="ARBA" id="ARBA00004814"/>
    </source>
</evidence>
<dbReference type="GO" id="GO:0009851">
    <property type="term" value="P:auxin biosynthetic process"/>
    <property type="evidence" value="ECO:0007669"/>
    <property type="project" value="UniProtKB-KW"/>
</dbReference>
<comment type="similarity">
    <text evidence="2">Belongs to the tryptophan 2-monooxygenase family.</text>
</comment>
<evidence type="ECO:0000256" key="4">
    <source>
        <dbReference type="ARBA" id="ARBA00017871"/>
    </source>
</evidence>
<dbReference type="SUPFAM" id="SSF54373">
    <property type="entry name" value="FAD-linked reductases, C-terminal domain"/>
    <property type="match status" value="1"/>
</dbReference>
<dbReference type="PANTHER" id="PTHR10742:SF410">
    <property type="entry name" value="LYSINE-SPECIFIC HISTONE DEMETHYLASE 2"/>
    <property type="match status" value="1"/>
</dbReference>
<dbReference type="InterPro" id="IPR002937">
    <property type="entry name" value="Amino_oxidase"/>
</dbReference>
<accession>A0A2T5FU17</accession>
<gene>
    <name evidence="8" type="ORF">CLG96_16680</name>
</gene>
<feature type="domain" description="Amine oxidase" evidence="7">
    <location>
        <begin position="61"/>
        <end position="506"/>
    </location>
</feature>
<keyword evidence="5" id="KW-0073">Auxin biosynthesis</keyword>
<dbReference type="Pfam" id="PF01593">
    <property type="entry name" value="Amino_oxidase"/>
    <property type="match status" value="1"/>
</dbReference>
<organism evidence="8 9">
    <name type="scientific">Sphingomonas oleivorans</name>
    <dbReference type="NCBI Taxonomy" id="1735121"/>
    <lineage>
        <taxon>Bacteria</taxon>
        <taxon>Pseudomonadati</taxon>
        <taxon>Pseudomonadota</taxon>
        <taxon>Alphaproteobacteria</taxon>
        <taxon>Sphingomonadales</taxon>
        <taxon>Sphingomonadaceae</taxon>
        <taxon>Sphingomonas</taxon>
    </lineage>
</organism>
<dbReference type="GO" id="GO:0050361">
    <property type="term" value="F:tryptophan 2-monooxygenase activity"/>
    <property type="evidence" value="ECO:0007669"/>
    <property type="project" value="UniProtKB-EC"/>
</dbReference>
<dbReference type="PROSITE" id="PS51318">
    <property type="entry name" value="TAT"/>
    <property type="match status" value="1"/>
</dbReference>
<dbReference type="PANTHER" id="PTHR10742">
    <property type="entry name" value="FLAVIN MONOAMINE OXIDASE"/>
    <property type="match status" value="1"/>
</dbReference>
<dbReference type="EC" id="1.13.12.3" evidence="3"/>
<dbReference type="Proteomes" id="UP000244162">
    <property type="component" value="Unassembled WGS sequence"/>
</dbReference>
<evidence type="ECO:0000313" key="8">
    <source>
        <dbReference type="EMBL" id="PTQ07785.1"/>
    </source>
</evidence>
<comment type="catalytic activity">
    <reaction evidence="6">
        <text>L-tryptophan + O2 = indole-3-acetamide + CO2 + H2O</text>
        <dbReference type="Rhea" id="RHEA:16165"/>
        <dbReference type="ChEBI" id="CHEBI:15377"/>
        <dbReference type="ChEBI" id="CHEBI:15379"/>
        <dbReference type="ChEBI" id="CHEBI:16031"/>
        <dbReference type="ChEBI" id="CHEBI:16526"/>
        <dbReference type="ChEBI" id="CHEBI:57912"/>
        <dbReference type="EC" id="1.13.12.3"/>
    </reaction>
</comment>
<keyword evidence="9" id="KW-1185">Reference proteome</keyword>
<dbReference type="InterPro" id="IPR006311">
    <property type="entry name" value="TAT_signal"/>
</dbReference>
<comment type="caution">
    <text evidence="8">The sequence shown here is derived from an EMBL/GenBank/DDBJ whole genome shotgun (WGS) entry which is preliminary data.</text>
</comment>
<dbReference type="Gene3D" id="1.20.1440.240">
    <property type="match status" value="1"/>
</dbReference>
<evidence type="ECO:0000259" key="7">
    <source>
        <dbReference type="Pfam" id="PF01593"/>
    </source>
</evidence>
<evidence type="ECO:0000256" key="3">
    <source>
        <dbReference type="ARBA" id="ARBA00012535"/>
    </source>
</evidence>
<dbReference type="InterPro" id="IPR050281">
    <property type="entry name" value="Flavin_monoamine_oxidase"/>
</dbReference>
<evidence type="ECO:0000313" key="9">
    <source>
        <dbReference type="Proteomes" id="UP000244162"/>
    </source>
</evidence>
<proteinExistence type="inferred from homology"/>
<dbReference type="PRINTS" id="PR00419">
    <property type="entry name" value="ADXRDTASE"/>
</dbReference>